<organism evidence="2">
    <name type="scientific">marine metagenome</name>
    <dbReference type="NCBI Taxonomy" id="408172"/>
    <lineage>
        <taxon>unclassified sequences</taxon>
        <taxon>metagenomes</taxon>
        <taxon>ecological metagenomes</taxon>
    </lineage>
</organism>
<dbReference type="EMBL" id="UINC01003859">
    <property type="protein sequence ID" value="SVA09845.1"/>
    <property type="molecule type" value="Genomic_DNA"/>
</dbReference>
<evidence type="ECO:0000256" key="1">
    <source>
        <dbReference type="SAM" id="MobiDB-lite"/>
    </source>
</evidence>
<feature type="region of interest" description="Disordered" evidence="1">
    <location>
        <begin position="37"/>
        <end position="57"/>
    </location>
</feature>
<name>A0A381T0T7_9ZZZZ</name>
<dbReference type="AlphaFoldDB" id="A0A381T0T7"/>
<reference evidence="2" key="1">
    <citation type="submission" date="2018-05" db="EMBL/GenBank/DDBJ databases">
        <authorList>
            <person name="Lanie J.A."/>
            <person name="Ng W.-L."/>
            <person name="Kazmierczak K.M."/>
            <person name="Andrzejewski T.M."/>
            <person name="Davidsen T.M."/>
            <person name="Wayne K.J."/>
            <person name="Tettelin H."/>
            <person name="Glass J.I."/>
            <person name="Rusch D."/>
            <person name="Podicherti R."/>
            <person name="Tsui H.-C.T."/>
            <person name="Winkler M.E."/>
        </authorList>
    </citation>
    <scope>NUCLEOTIDE SEQUENCE</scope>
</reference>
<proteinExistence type="predicted"/>
<evidence type="ECO:0000313" key="2">
    <source>
        <dbReference type="EMBL" id="SVA09845.1"/>
    </source>
</evidence>
<sequence length="57" mass="6425">MKTQKKTALYVAARILCAFLWGSLRWHYPDQVFNGSTTSALPSQPGRSKLPQISLNF</sequence>
<protein>
    <submittedName>
        <fullName evidence="2">Uncharacterized protein</fullName>
    </submittedName>
</protein>
<accession>A0A381T0T7</accession>
<gene>
    <name evidence="2" type="ORF">METZ01_LOCUS62699</name>
</gene>